<gene>
    <name evidence="1" type="ORF">INT47_006788</name>
</gene>
<name>A0A8H7R0I1_9FUNG</name>
<reference evidence="1" key="1">
    <citation type="submission" date="2020-12" db="EMBL/GenBank/DDBJ databases">
        <title>Metabolic potential, ecology and presence of endohyphal bacteria is reflected in genomic diversity of Mucoromycotina.</title>
        <authorList>
            <person name="Muszewska A."/>
            <person name="Okrasinska A."/>
            <person name="Steczkiewicz K."/>
            <person name="Drgas O."/>
            <person name="Orlowska M."/>
            <person name="Perlinska-Lenart U."/>
            <person name="Aleksandrzak-Piekarczyk T."/>
            <person name="Szatraj K."/>
            <person name="Zielenkiewicz U."/>
            <person name="Pilsyk S."/>
            <person name="Malc E."/>
            <person name="Mieczkowski P."/>
            <person name="Kruszewska J.S."/>
            <person name="Biernat P."/>
            <person name="Pawlowska J."/>
        </authorList>
    </citation>
    <scope>NUCLEOTIDE SEQUENCE</scope>
    <source>
        <strain evidence="1">WA0000017839</strain>
    </source>
</reference>
<evidence type="ECO:0000313" key="1">
    <source>
        <dbReference type="EMBL" id="KAG2201285.1"/>
    </source>
</evidence>
<evidence type="ECO:0000313" key="2">
    <source>
        <dbReference type="Proteomes" id="UP000603453"/>
    </source>
</evidence>
<protein>
    <submittedName>
        <fullName evidence="1">Uncharacterized protein</fullName>
    </submittedName>
</protein>
<organism evidence="1 2">
    <name type="scientific">Mucor saturninus</name>
    <dbReference type="NCBI Taxonomy" id="64648"/>
    <lineage>
        <taxon>Eukaryota</taxon>
        <taxon>Fungi</taxon>
        <taxon>Fungi incertae sedis</taxon>
        <taxon>Mucoromycota</taxon>
        <taxon>Mucoromycotina</taxon>
        <taxon>Mucoromycetes</taxon>
        <taxon>Mucorales</taxon>
        <taxon>Mucorineae</taxon>
        <taxon>Mucoraceae</taxon>
        <taxon>Mucor</taxon>
    </lineage>
</organism>
<dbReference type="Proteomes" id="UP000603453">
    <property type="component" value="Unassembled WGS sequence"/>
</dbReference>
<comment type="caution">
    <text evidence="1">The sequence shown here is derived from an EMBL/GenBank/DDBJ whole genome shotgun (WGS) entry which is preliminary data.</text>
</comment>
<dbReference type="AlphaFoldDB" id="A0A8H7R0I1"/>
<keyword evidence="2" id="KW-1185">Reference proteome</keyword>
<dbReference type="EMBL" id="JAEPRD010000073">
    <property type="protein sequence ID" value="KAG2201285.1"/>
    <property type="molecule type" value="Genomic_DNA"/>
</dbReference>
<accession>A0A8H7R0I1</accession>
<proteinExistence type="predicted"/>
<sequence>MSGFKSSNQRIFARPDIKFVLERISKAEKRNNIVSIFPLVKAIVLKTIFLFRSKTEFGSNRQFDITESDHNQRHKKYGDVLDVLKNSNNMEIAIVEVTR</sequence>